<evidence type="ECO:0000256" key="1">
    <source>
        <dbReference type="SAM" id="Phobius"/>
    </source>
</evidence>
<dbReference type="RefSeq" id="WP_160175646.1">
    <property type="nucleotide sequence ID" value="NZ_QXWP01000009.1"/>
</dbReference>
<comment type="caution">
    <text evidence="2">The sequence shown here is derived from an EMBL/GenBank/DDBJ whole genome shotgun (WGS) entry which is preliminary data.</text>
</comment>
<reference evidence="2 3" key="1">
    <citation type="submission" date="2018-08" db="EMBL/GenBank/DDBJ databases">
        <title>Murine metabolic-syndrome-specific gut microbial biobank.</title>
        <authorList>
            <person name="Liu C."/>
        </authorList>
    </citation>
    <scope>NUCLEOTIDE SEQUENCE [LARGE SCALE GENOMIC DNA]</scope>
    <source>
        <strain evidence="2 3">1XD21-27</strain>
    </source>
</reference>
<name>A0AB36BHS7_STAWA</name>
<gene>
    <name evidence="2" type="ORF">D3Z30_11720</name>
</gene>
<keyword evidence="1" id="KW-0812">Transmembrane</keyword>
<dbReference type="EMBL" id="QXWP01000009">
    <property type="protein sequence ID" value="NBH31641.1"/>
    <property type="molecule type" value="Genomic_DNA"/>
</dbReference>
<feature type="transmembrane region" description="Helical" evidence="1">
    <location>
        <begin position="51"/>
        <end position="70"/>
    </location>
</feature>
<evidence type="ECO:0000313" key="2">
    <source>
        <dbReference type="EMBL" id="NBH31641.1"/>
    </source>
</evidence>
<evidence type="ECO:0000313" key="3">
    <source>
        <dbReference type="Proteomes" id="UP000481807"/>
    </source>
</evidence>
<dbReference type="Proteomes" id="UP000481807">
    <property type="component" value="Unassembled WGS sequence"/>
</dbReference>
<proteinExistence type="predicted"/>
<protein>
    <recommendedName>
        <fullName evidence="4">Holin</fullName>
    </recommendedName>
</protein>
<evidence type="ECO:0008006" key="4">
    <source>
        <dbReference type="Google" id="ProtNLM"/>
    </source>
</evidence>
<sequence>MDTFNKILDWFRDNLQTTGQKVIGVIVVIALIGLIAAGIIQILGGKTKQGLIKFAWAIGVALLGALGLRIFSNVGKDASQDFKDGLGAISALALVPTYIRSRRNRDVDK</sequence>
<feature type="transmembrane region" description="Helical" evidence="1">
    <location>
        <begin position="22"/>
        <end position="44"/>
    </location>
</feature>
<keyword evidence="1" id="KW-1133">Transmembrane helix</keyword>
<organism evidence="2 3">
    <name type="scientific">Staphylococcus warneri</name>
    <dbReference type="NCBI Taxonomy" id="1292"/>
    <lineage>
        <taxon>Bacteria</taxon>
        <taxon>Bacillati</taxon>
        <taxon>Bacillota</taxon>
        <taxon>Bacilli</taxon>
        <taxon>Bacillales</taxon>
        <taxon>Staphylococcaceae</taxon>
        <taxon>Staphylococcus</taxon>
    </lineage>
</organism>
<dbReference type="AlphaFoldDB" id="A0AB36BHS7"/>
<accession>A0AB36BHS7</accession>
<keyword evidence="1" id="KW-0472">Membrane</keyword>